<feature type="compositionally biased region" description="Basic and acidic residues" evidence="1">
    <location>
        <begin position="1"/>
        <end position="15"/>
    </location>
</feature>
<gene>
    <name evidence="2" type="ORF">MUK42_23548</name>
</gene>
<evidence type="ECO:0000256" key="1">
    <source>
        <dbReference type="SAM" id="MobiDB-lite"/>
    </source>
</evidence>
<name>A0A9E7ERD4_9LILI</name>
<protein>
    <submittedName>
        <fullName evidence="2">Uncharacterized protein</fullName>
    </submittedName>
</protein>
<evidence type="ECO:0000313" key="3">
    <source>
        <dbReference type="Proteomes" id="UP001055439"/>
    </source>
</evidence>
<dbReference type="AlphaFoldDB" id="A0A9E7ERD4"/>
<organism evidence="2 3">
    <name type="scientific">Musa troglodytarum</name>
    <name type="common">fe'i banana</name>
    <dbReference type="NCBI Taxonomy" id="320322"/>
    <lineage>
        <taxon>Eukaryota</taxon>
        <taxon>Viridiplantae</taxon>
        <taxon>Streptophyta</taxon>
        <taxon>Embryophyta</taxon>
        <taxon>Tracheophyta</taxon>
        <taxon>Spermatophyta</taxon>
        <taxon>Magnoliopsida</taxon>
        <taxon>Liliopsida</taxon>
        <taxon>Zingiberales</taxon>
        <taxon>Musaceae</taxon>
        <taxon>Musa</taxon>
    </lineage>
</organism>
<dbReference type="Proteomes" id="UP001055439">
    <property type="component" value="Chromosome 10"/>
</dbReference>
<proteinExistence type="predicted"/>
<accession>A0A9E7ERD4</accession>
<dbReference type="EMBL" id="CP097503">
    <property type="protein sequence ID" value="URD81321.1"/>
    <property type="molecule type" value="Genomic_DNA"/>
</dbReference>
<reference evidence="2" key="1">
    <citation type="submission" date="2022-05" db="EMBL/GenBank/DDBJ databases">
        <title>The Musa troglodytarum L. genome provides insights into the mechanism of non-climacteric behaviour and enrichment of carotenoids.</title>
        <authorList>
            <person name="Wang J."/>
        </authorList>
    </citation>
    <scope>NUCLEOTIDE SEQUENCE</scope>
    <source>
        <tissue evidence="2">Leaf</tissue>
    </source>
</reference>
<keyword evidence="3" id="KW-1185">Reference proteome</keyword>
<sequence length="72" mass="7655">MDNQRTEYIHHEQPQHRYSNKALMGPGGPGPGWAPLPGGPPASTSSAAAGYWKTAVGPSLEVPRALLLANHR</sequence>
<feature type="region of interest" description="Disordered" evidence="1">
    <location>
        <begin position="1"/>
        <end position="47"/>
    </location>
</feature>
<evidence type="ECO:0000313" key="2">
    <source>
        <dbReference type="EMBL" id="URD81321.1"/>
    </source>
</evidence>
<feature type="compositionally biased region" description="Pro residues" evidence="1">
    <location>
        <begin position="28"/>
        <end position="40"/>
    </location>
</feature>